<feature type="compositionally biased region" description="Low complexity" evidence="1">
    <location>
        <begin position="68"/>
        <end position="99"/>
    </location>
</feature>
<feature type="region of interest" description="Disordered" evidence="1">
    <location>
        <begin position="1"/>
        <end position="99"/>
    </location>
</feature>
<protein>
    <submittedName>
        <fullName evidence="2">Uncharacterized protein</fullName>
    </submittedName>
</protein>
<feature type="compositionally biased region" description="Low complexity" evidence="1">
    <location>
        <begin position="19"/>
        <end position="34"/>
    </location>
</feature>
<gene>
    <name evidence="2" type="ORF">NCTC7807_03889</name>
</gene>
<dbReference type="EMBL" id="UHID01000007">
    <property type="protein sequence ID" value="SUP59829.1"/>
    <property type="molecule type" value="Genomic_DNA"/>
</dbReference>
<evidence type="ECO:0000313" key="3">
    <source>
        <dbReference type="Proteomes" id="UP000254150"/>
    </source>
</evidence>
<proteinExistence type="predicted"/>
<evidence type="ECO:0000313" key="2">
    <source>
        <dbReference type="EMBL" id="SUP59829.1"/>
    </source>
</evidence>
<dbReference type="RefSeq" id="WP_115069085.1">
    <property type="nucleotide sequence ID" value="NZ_UHID01000007.1"/>
</dbReference>
<accession>A0A380P3N7</accession>
<organism evidence="2 3">
    <name type="scientific">Streptomyces griseus</name>
    <dbReference type="NCBI Taxonomy" id="1911"/>
    <lineage>
        <taxon>Bacteria</taxon>
        <taxon>Bacillati</taxon>
        <taxon>Actinomycetota</taxon>
        <taxon>Actinomycetes</taxon>
        <taxon>Kitasatosporales</taxon>
        <taxon>Streptomycetaceae</taxon>
        <taxon>Streptomyces</taxon>
    </lineage>
</organism>
<reference evidence="2 3" key="1">
    <citation type="submission" date="2018-06" db="EMBL/GenBank/DDBJ databases">
        <authorList>
            <consortium name="Pathogen Informatics"/>
            <person name="Doyle S."/>
        </authorList>
    </citation>
    <scope>NUCLEOTIDE SEQUENCE [LARGE SCALE GENOMIC DNA]</scope>
    <source>
        <strain evidence="2 3">NCTC7807</strain>
    </source>
</reference>
<sequence length="188" mass="19414">MDERIETKAPPVYVATTSPAHIPGITAPTPAPAGKDGDAAGGTPDDATPPEEAPAEERAAAEAETEPEAGTGAEPDAVDPGGAGKAAGAFDGAAPAGGPVFEAADRRARVTADADGIRLRLDDQEAEFTWPEVAAVESSVSRFGRRLLVAVHTPGPWRYPAEVEASGKEQAREWLTALDAVLDAYFEE</sequence>
<dbReference type="Proteomes" id="UP000254150">
    <property type="component" value="Unassembled WGS sequence"/>
</dbReference>
<evidence type="ECO:0000256" key="1">
    <source>
        <dbReference type="SAM" id="MobiDB-lite"/>
    </source>
</evidence>
<name>A0A380P3N7_STRGR</name>
<dbReference type="AlphaFoldDB" id="A0A380P3N7"/>